<organism evidence="1">
    <name type="scientific">Arundo donax</name>
    <name type="common">Giant reed</name>
    <name type="synonym">Donax arundinaceus</name>
    <dbReference type="NCBI Taxonomy" id="35708"/>
    <lineage>
        <taxon>Eukaryota</taxon>
        <taxon>Viridiplantae</taxon>
        <taxon>Streptophyta</taxon>
        <taxon>Embryophyta</taxon>
        <taxon>Tracheophyta</taxon>
        <taxon>Spermatophyta</taxon>
        <taxon>Magnoliopsida</taxon>
        <taxon>Liliopsida</taxon>
        <taxon>Poales</taxon>
        <taxon>Poaceae</taxon>
        <taxon>PACMAD clade</taxon>
        <taxon>Arundinoideae</taxon>
        <taxon>Arundineae</taxon>
        <taxon>Arundo</taxon>
    </lineage>
</organism>
<protein>
    <submittedName>
        <fullName evidence="1">Uncharacterized protein</fullName>
    </submittedName>
</protein>
<dbReference type="AlphaFoldDB" id="A0A0A8Z9R0"/>
<sequence length="48" mass="5922">MQSTTCRRLERRRERLIDYIWAKQLAAPGKILRWCQKLHSKALLYYEQ</sequence>
<dbReference type="EMBL" id="GBRH01263457">
    <property type="protein sequence ID" value="JAD34438.1"/>
    <property type="molecule type" value="Transcribed_RNA"/>
</dbReference>
<accession>A0A0A8Z9R0</accession>
<evidence type="ECO:0000313" key="1">
    <source>
        <dbReference type="EMBL" id="JAD34438.1"/>
    </source>
</evidence>
<reference evidence="1" key="2">
    <citation type="journal article" date="2015" name="Data Brief">
        <title>Shoot transcriptome of the giant reed, Arundo donax.</title>
        <authorList>
            <person name="Barrero R.A."/>
            <person name="Guerrero F.D."/>
            <person name="Moolhuijzen P."/>
            <person name="Goolsby J.A."/>
            <person name="Tidwell J."/>
            <person name="Bellgard S.E."/>
            <person name="Bellgard M.I."/>
        </authorList>
    </citation>
    <scope>NUCLEOTIDE SEQUENCE</scope>
    <source>
        <tissue evidence="1">Shoot tissue taken approximately 20 cm above the soil surface</tissue>
    </source>
</reference>
<reference evidence="1" key="1">
    <citation type="submission" date="2014-09" db="EMBL/GenBank/DDBJ databases">
        <authorList>
            <person name="Magalhaes I.L.F."/>
            <person name="Oliveira U."/>
            <person name="Santos F.R."/>
            <person name="Vidigal T.H.D.A."/>
            <person name="Brescovit A.D."/>
            <person name="Santos A.J."/>
        </authorList>
    </citation>
    <scope>NUCLEOTIDE SEQUENCE</scope>
    <source>
        <tissue evidence="1">Shoot tissue taken approximately 20 cm above the soil surface</tissue>
    </source>
</reference>
<proteinExistence type="predicted"/>
<name>A0A0A8Z9R0_ARUDO</name>